<dbReference type="Pfam" id="PF01557">
    <property type="entry name" value="FAA_hydrolase"/>
    <property type="match status" value="1"/>
</dbReference>
<proteinExistence type="predicted"/>
<protein>
    <submittedName>
        <fullName evidence="3">Fumarylacetoacetate hydrolase family protein</fullName>
    </submittedName>
</protein>
<evidence type="ECO:0000259" key="2">
    <source>
        <dbReference type="Pfam" id="PF01557"/>
    </source>
</evidence>
<dbReference type="InterPro" id="IPR036663">
    <property type="entry name" value="Fumarylacetoacetase_C_sf"/>
</dbReference>
<feature type="domain" description="Fumarylacetoacetase-like C-terminal" evidence="2">
    <location>
        <begin position="89"/>
        <end position="243"/>
    </location>
</feature>
<evidence type="ECO:0000313" key="3">
    <source>
        <dbReference type="EMBL" id="QPG58834.2"/>
    </source>
</evidence>
<dbReference type="InterPro" id="IPR050772">
    <property type="entry name" value="Hydratase-Decarb/MhpD_sf"/>
</dbReference>
<dbReference type="GO" id="GO:0016787">
    <property type="term" value="F:hydrolase activity"/>
    <property type="evidence" value="ECO:0007669"/>
    <property type="project" value="UniProtKB-KW"/>
</dbReference>
<dbReference type="Gene3D" id="3.90.850.10">
    <property type="entry name" value="Fumarylacetoacetase-like, C-terminal domain"/>
    <property type="match status" value="1"/>
</dbReference>
<dbReference type="SUPFAM" id="SSF56529">
    <property type="entry name" value="FAH"/>
    <property type="match status" value="1"/>
</dbReference>
<name>A0ABX6V902_9GAMM</name>
<keyword evidence="4" id="KW-1185">Reference proteome</keyword>
<sequence length="244" mass="25807">MNAEAIEQLSLKLKEQGHPLTLTQAYEVQALSVARRIERGERQVGIKMGFTSRAKMLQMGVDDLIWGPLTDAMAIEDGGETDFSRYIHPRVEPEIAFLLKNPLSGQVSMSEAMAAVEAVAPALEIIDSRYSNFKFSLEDVVADNCSSTGFCIGAWQEAGLDLSNLGMVMEIDGTAVQIGSSAAILGNPYRSLVAAARVAGEAGKTLPAGSIVLAGAATAAEALKPGVHVKLHSEKLGCAEFTVA</sequence>
<accession>A0ABX6V902</accession>
<dbReference type="PANTHER" id="PTHR30143">
    <property type="entry name" value="ACID HYDRATASE"/>
    <property type="match status" value="1"/>
</dbReference>
<dbReference type="Proteomes" id="UP000316416">
    <property type="component" value="Chromosome"/>
</dbReference>
<dbReference type="EMBL" id="CP045503">
    <property type="protein sequence ID" value="QPG58834.2"/>
    <property type="molecule type" value="Genomic_DNA"/>
</dbReference>
<keyword evidence="3" id="KW-0378">Hydrolase</keyword>
<organism evidence="3 4">
    <name type="scientific">Shewanella eurypsychrophilus</name>
    <dbReference type="NCBI Taxonomy" id="2593656"/>
    <lineage>
        <taxon>Bacteria</taxon>
        <taxon>Pseudomonadati</taxon>
        <taxon>Pseudomonadota</taxon>
        <taxon>Gammaproteobacteria</taxon>
        <taxon>Alteromonadales</taxon>
        <taxon>Shewanellaceae</taxon>
        <taxon>Shewanella</taxon>
    </lineage>
</organism>
<evidence type="ECO:0000256" key="1">
    <source>
        <dbReference type="ARBA" id="ARBA00023239"/>
    </source>
</evidence>
<evidence type="ECO:0000313" key="4">
    <source>
        <dbReference type="Proteomes" id="UP000316416"/>
    </source>
</evidence>
<keyword evidence="1" id="KW-0456">Lyase</keyword>
<dbReference type="PANTHER" id="PTHR30143:SF0">
    <property type="entry name" value="2-KETO-4-PENTENOATE HYDRATASE"/>
    <property type="match status" value="1"/>
</dbReference>
<gene>
    <name evidence="3" type="ORF">FM038_016465</name>
</gene>
<dbReference type="InterPro" id="IPR011234">
    <property type="entry name" value="Fumarylacetoacetase-like_C"/>
</dbReference>
<reference evidence="3" key="1">
    <citation type="submission" date="2021-07" db="EMBL/GenBank/DDBJ databases">
        <title>Shewanella sp. YLB-07 whole genome sequence.</title>
        <authorList>
            <person name="Yu L."/>
        </authorList>
    </citation>
    <scope>NUCLEOTIDE SEQUENCE</scope>
    <source>
        <strain evidence="3">YLB-08</strain>
    </source>
</reference>